<dbReference type="InterPro" id="IPR006131">
    <property type="entry name" value="Asp_carbamoyltransf_Asp/Orn-bd"/>
</dbReference>
<dbReference type="Gene3D" id="3.40.50.1370">
    <property type="entry name" value="Aspartate/ornithine carbamoyltransferase"/>
    <property type="match status" value="2"/>
</dbReference>
<comment type="pathway">
    <text evidence="1">Pyrimidine metabolism; UMP biosynthesis via de novo pathway; (S)-dihydroorotate from bicarbonate: step 2/3.</text>
</comment>
<dbReference type="GO" id="GO:0004070">
    <property type="term" value="F:aspartate carbamoyltransferase activity"/>
    <property type="evidence" value="ECO:0007669"/>
    <property type="project" value="UniProtKB-EC"/>
</dbReference>
<keyword evidence="12" id="KW-1185">Reference proteome</keyword>
<dbReference type="NCBIfam" id="TIGR00670">
    <property type="entry name" value="asp_carb_tr"/>
    <property type="match status" value="1"/>
</dbReference>
<dbReference type="EMBL" id="KN560946">
    <property type="protein sequence ID" value="KHJ86281.1"/>
    <property type="molecule type" value="Genomic_DNA"/>
</dbReference>
<dbReference type="PANTHER" id="PTHR45753:SF6">
    <property type="entry name" value="ASPARTATE CARBAMOYLTRANSFERASE"/>
    <property type="match status" value="1"/>
</dbReference>
<organism evidence="11 12">
    <name type="scientific">Oesophagostomum dentatum</name>
    <name type="common">Nodular worm</name>
    <dbReference type="NCBI Taxonomy" id="61180"/>
    <lineage>
        <taxon>Eukaryota</taxon>
        <taxon>Metazoa</taxon>
        <taxon>Ecdysozoa</taxon>
        <taxon>Nematoda</taxon>
        <taxon>Chromadorea</taxon>
        <taxon>Rhabditida</taxon>
        <taxon>Rhabditina</taxon>
        <taxon>Rhabditomorpha</taxon>
        <taxon>Strongyloidea</taxon>
        <taxon>Strongylidae</taxon>
        <taxon>Oesophagostomum</taxon>
    </lineage>
</organism>
<dbReference type="FunFam" id="3.40.50.1370:FF:000002">
    <property type="entry name" value="Aspartate carbamoyltransferase 2"/>
    <property type="match status" value="1"/>
</dbReference>
<dbReference type="EC" id="2.1.3.2" evidence="3"/>
<dbReference type="Pfam" id="PF02729">
    <property type="entry name" value="OTCace_N"/>
    <property type="match status" value="1"/>
</dbReference>
<comment type="function">
    <text evidence="6">Catalyzes the condensation of carbamoyl phosphate and aspartate to form carbamoyl aspartate and inorganic phosphate, the committed step in the de novo pyrimidine nucleotide biosynthesis pathway.</text>
</comment>
<evidence type="ECO:0000256" key="5">
    <source>
        <dbReference type="ARBA" id="ARBA00022975"/>
    </source>
</evidence>
<reference evidence="11 12" key="1">
    <citation type="submission" date="2014-03" db="EMBL/GenBank/DDBJ databases">
        <title>Draft genome of the hookworm Oesophagostomum dentatum.</title>
        <authorList>
            <person name="Mitreva M."/>
        </authorList>
    </citation>
    <scope>NUCLEOTIDE SEQUENCE [LARGE SCALE GENOMIC DNA]</scope>
    <source>
        <strain evidence="11 12">OD-Hann</strain>
    </source>
</reference>
<dbReference type="UniPathway" id="UPA00070">
    <property type="reaction ID" value="UER00116"/>
</dbReference>
<sequence length="428" mass="47142">SKCGWTPYAGLKVRGRVQKVVIRGEEAYVDGEVHVRPGFGKNMRILQATSLVRAGSTNELDLDTSMRELHVEVEQAKDEHGRSISSEGTPSPVIIPATPREFTLVGSHLLSVHDLTKTMINRIFDVADRFRCDVERRHSLTHILDGYVMCSMFYEVSTRTASSFSAAMQRLGGSVVHMDSHSSSVQKGETLEDSVTIMSNYADIVVLRHNETGAAARAAAVSSRPVVNAGDGSGEHPSQALLDVYTIRQELGTLNGVTIAMVGDLKNGRTVHSLAKLLCVYKDITLHYVSPVPELGMPEYVVDYVNKKAGFTQKVFRSLSEGIQDVDVIYVTRIQKERFTSAEEYNRVKGSYVLTAKLLNAAARPQDFGGNILGPSRNLPIVLHPLPRVDEISTELDHDDRAAYFRQAKNGMYVRMAILAMILGKAPL</sequence>
<dbReference type="HAMAP" id="MF_00001">
    <property type="entry name" value="Asp_carb_tr"/>
    <property type="match status" value="1"/>
</dbReference>
<evidence type="ECO:0000256" key="1">
    <source>
        <dbReference type="ARBA" id="ARBA00004852"/>
    </source>
</evidence>
<comment type="similarity">
    <text evidence="2">Belongs to the aspartate/ornithine carbamoyltransferase superfamily. ATCase family.</text>
</comment>
<evidence type="ECO:0000256" key="6">
    <source>
        <dbReference type="ARBA" id="ARBA00043884"/>
    </source>
</evidence>
<keyword evidence="5" id="KW-0665">Pyrimidine biosynthesis</keyword>
<dbReference type="InterPro" id="IPR006130">
    <property type="entry name" value="Asp/Orn_carbamoylTrfase"/>
</dbReference>
<protein>
    <recommendedName>
        <fullName evidence="3">aspartate carbamoyltransferase</fullName>
        <ecNumber evidence="3">2.1.3.2</ecNumber>
    </recommendedName>
</protein>
<gene>
    <name evidence="11" type="ORF">OESDEN_13973</name>
</gene>
<dbReference type="PANTHER" id="PTHR45753">
    <property type="entry name" value="ORNITHINE CARBAMOYLTRANSFERASE, MITOCHONDRIAL"/>
    <property type="match status" value="1"/>
</dbReference>
<dbReference type="InterPro" id="IPR011059">
    <property type="entry name" value="Metal-dep_hydrolase_composite"/>
</dbReference>
<evidence type="ECO:0000256" key="4">
    <source>
        <dbReference type="ARBA" id="ARBA00022679"/>
    </source>
</evidence>
<dbReference type="FunFam" id="3.40.50.1370:FF:000005">
    <property type="entry name" value="CAD protein-like isoform X1"/>
    <property type="match status" value="1"/>
</dbReference>
<dbReference type="OrthoDB" id="5828124at2759"/>
<dbReference type="SUPFAM" id="SSF53671">
    <property type="entry name" value="Aspartate/ornithine carbamoyltransferase"/>
    <property type="match status" value="1"/>
</dbReference>
<dbReference type="GO" id="GO:0016810">
    <property type="term" value="F:hydrolase activity, acting on carbon-nitrogen (but not peptide) bonds"/>
    <property type="evidence" value="ECO:0007669"/>
    <property type="project" value="InterPro"/>
</dbReference>
<evidence type="ECO:0000256" key="7">
    <source>
        <dbReference type="ARBA" id="ARBA00048859"/>
    </source>
</evidence>
<dbReference type="Proteomes" id="UP000053660">
    <property type="component" value="Unassembled WGS sequence"/>
</dbReference>
<evidence type="ECO:0000256" key="8">
    <source>
        <dbReference type="RuleBase" id="RU003634"/>
    </source>
</evidence>
<dbReference type="InterPro" id="IPR036901">
    <property type="entry name" value="Asp/Orn_carbamoylTrfase_sf"/>
</dbReference>
<dbReference type="PRINTS" id="PR00101">
    <property type="entry name" value="ATCASE"/>
</dbReference>
<feature type="non-terminal residue" evidence="11">
    <location>
        <position position="1"/>
    </location>
</feature>
<accession>A0A0B1SQW1</accession>
<evidence type="ECO:0000259" key="10">
    <source>
        <dbReference type="Pfam" id="PF02729"/>
    </source>
</evidence>
<evidence type="ECO:0000313" key="11">
    <source>
        <dbReference type="EMBL" id="KHJ86281.1"/>
    </source>
</evidence>
<dbReference type="GO" id="GO:0006207">
    <property type="term" value="P:'de novo' pyrimidine nucleobase biosynthetic process"/>
    <property type="evidence" value="ECO:0007669"/>
    <property type="project" value="InterPro"/>
</dbReference>
<dbReference type="InterPro" id="IPR002082">
    <property type="entry name" value="Asp_carbamoyltransf"/>
</dbReference>
<dbReference type="PROSITE" id="PS00097">
    <property type="entry name" value="CARBAMOYLTRANSFERASE"/>
    <property type="match status" value="1"/>
</dbReference>
<feature type="domain" description="Aspartate/ornithine carbamoyltransferase Asp/Orn-binding" evidence="9">
    <location>
        <begin position="256"/>
        <end position="421"/>
    </location>
</feature>
<dbReference type="NCBIfam" id="NF002032">
    <property type="entry name" value="PRK00856.1"/>
    <property type="match status" value="1"/>
</dbReference>
<evidence type="ECO:0000256" key="2">
    <source>
        <dbReference type="ARBA" id="ARBA00008896"/>
    </source>
</evidence>
<proteinExistence type="inferred from homology"/>
<feature type="domain" description="Aspartate/ornithine carbamoyltransferase carbamoyl-P binding" evidence="10">
    <location>
        <begin position="108"/>
        <end position="249"/>
    </location>
</feature>
<dbReference type="Pfam" id="PF00185">
    <property type="entry name" value="OTCace"/>
    <property type="match status" value="1"/>
</dbReference>
<dbReference type="GO" id="GO:0006520">
    <property type="term" value="P:amino acid metabolic process"/>
    <property type="evidence" value="ECO:0007669"/>
    <property type="project" value="InterPro"/>
</dbReference>
<dbReference type="Gene3D" id="3.20.20.140">
    <property type="entry name" value="Metal-dependent hydrolases"/>
    <property type="match status" value="1"/>
</dbReference>
<name>A0A0B1SQW1_OESDE</name>
<dbReference type="SUPFAM" id="SSF51338">
    <property type="entry name" value="Composite domain of metallo-dependent hydrolases"/>
    <property type="match status" value="1"/>
</dbReference>
<keyword evidence="4 8" id="KW-0808">Transferase</keyword>
<dbReference type="PRINTS" id="PR00100">
    <property type="entry name" value="AOTCASE"/>
</dbReference>
<comment type="catalytic activity">
    <reaction evidence="7">
        <text>carbamoyl phosphate + L-aspartate = N-carbamoyl-L-aspartate + phosphate + H(+)</text>
        <dbReference type="Rhea" id="RHEA:20013"/>
        <dbReference type="ChEBI" id="CHEBI:15378"/>
        <dbReference type="ChEBI" id="CHEBI:29991"/>
        <dbReference type="ChEBI" id="CHEBI:32814"/>
        <dbReference type="ChEBI" id="CHEBI:43474"/>
        <dbReference type="ChEBI" id="CHEBI:58228"/>
        <dbReference type="EC" id="2.1.3.2"/>
    </reaction>
</comment>
<dbReference type="GO" id="GO:0044205">
    <property type="term" value="P:'de novo' UMP biosynthetic process"/>
    <property type="evidence" value="ECO:0007669"/>
    <property type="project" value="UniProtKB-UniPathway"/>
</dbReference>
<evidence type="ECO:0000256" key="3">
    <source>
        <dbReference type="ARBA" id="ARBA00013008"/>
    </source>
</evidence>
<dbReference type="InterPro" id="IPR006132">
    <property type="entry name" value="Asp/Orn_carbamoyltranf_P-bd"/>
</dbReference>
<dbReference type="AlphaFoldDB" id="A0A0B1SQW1"/>
<evidence type="ECO:0000313" key="12">
    <source>
        <dbReference type="Proteomes" id="UP000053660"/>
    </source>
</evidence>
<dbReference type="GO" id="GO:0016597">
    <property type="term" value="F:amino acid binding"/>
    <property type="evidence" value="ECO:0007669"/>
    <property type="project" value="InterPro"/>
</dbReference>
<evidence type="ECO:0000259" key="9">
    <source>
        <dbReference type="Pfam" id="PF00185"/>
    </source>
</evidence>